<evidence type="ECO:0000256" key="7">
    <source>
        <dbReference type="ARBA" id="ARBA00023140"/>
    </source>
</evidence>
<evidence type="ECO:0000256" key="10">
    <source>
        <dbReference type="ARBA" id="ARBA00052809"/>
    </source>
</evidence>
<reference evidence="13" key="2">
    <citation type="submission" date="2024-06" db="UniProtKB">
        <authorList>
            <consortium name="EnsemblMetazoa"/>
        </authorList>
    </citation>
    <scope>IDENTIFICATION</scope>
</reference>
<sequence length="308" mass="33918">MSATRILSSLSKVFYPASIRVSAMSTAGETNALPEYETLSLSSPQEYVVQVELNRPERRNAMNKTFFREMIECFAALNKDSNCRSIVLSGAGKSFTAGLDLNDAASDLFSSEHQSDPGRQAFNFRENFLMPYQQSITCVEKCKKPVIVAVHGACVGGGIDLITACDIRLCSSDTFFQIKEVDIGLAADIGTLQRLPKIVGCESLVRELVFTARKFSSEEAVAMKLVSHVYPDRPALIEAAVKMASLIASKSPVAVQVSKINLNYSRDHTVDESLDYMATWNMCMLQSEDLLKAVQGQLQKETPKFSKL</sequence>
<comment type="catalytic activity">
    <reaction evidence="10">
        <text>(3E,5Z,8Z,11Z,14Z)-eicosapentaenoyl-CoA = (2E,4E,8Z,11Z,14Z)-eicosapentaenoyl-CoA</text>
        <dbReference type="Rhea" id="RHEA:45224"/>
        <dbReference type="ChEBI" id="CHEBI:85090"/>
        <dbReference type="ChEBI" id="CHEBI:85091"/>
    </reaction>
</comment>
<keyword evidence="7" id="KW-0576">Peroxisome</keyword>
<dbReference type="Proteomes" id="UP000007879">
    <property type="component" value="Unassembled WGS sequence"/>
</dbReference>
<comment type="function">
    <text evidence="11">Isomerization of 3-trans,5-cis-dienoyl-CoA to 2-trans,4-trans-dienoyl-CoA.</text>
</comment>
<dbReference type="FunFam" id="1.10.12.10:FF:000004">
    <property type="entry name" value="Delta3,5-delta2,4-dienoyl-CoA isomerase"/>
    <property type="match status" value="1"/>
</dbReference>
<dbReference type="AlphaFoldDB" id="A0AAN0ICZ8"/>
<organism evidence="13 14">
    <name type="scientific">Amphimedon queenslandica</name>
    <name type="common">Sponge</name>
    <dbReference type="NCBI Taxonomy" id="400682"/>
    <lineage>
        <taxon>Eukaryota</taxon>
        <taxon>Metazoa</taxon>
        <taxon>Porifera</taxon>
        <taxon>Demospongiae</taxon>
        <taxon>Heteroscleromorpha</taxon>
        <taxon>Haplosclerida</taxon>
        <taxon>Niphatidae</taxon>
        <taxon>Amphimedon</taxon>
    </lineage>
</organism>
<dbReference type="Gene3D" id="1.10.12.10">
    <property type="entry name" value="Lyase 2-enoyl-coa Hydratase, Chain A, domain 2"/>
    <property type="match status" value="1"/>
</dbReference>
<dbReference type="EnsemblMetazoa" id="XM_003385675.3">
    <property type="protein sequence ID" value="XP_003385723.3"/>
    <property type="gene ID" value="LOC100638551"/>
</dbReference>
<evidence type="ECO:0000256" key="3">
    <source>
        <dbReference type="ARBA" id="ARBA00005254"/>
    </source>
</evidence>
<evidence type="ECO:0000256" key="1">
    <source>
        <dbReference type="ARBA" id="ARBA00004275"/>
    </source>
</evidence>
<dbReference type="InterPro" id="IPR045002">
    <property type="entry name" value="Ech1-like"/>
</dbReference>
<keyword evidence="6" id="KW-0443">Lipid metabolism</keyword>
<dbReference type="PANTHER" id="PTHR43149">
    <property type="entry name" value="ENOYL-COA HYDRATASE"/>
    <property type="match status" value="1"/>
</dbReference>
<keyword evidence="4" id="KW-0276">Fatty acid metabolism</keyword>
<protein>
    <recommendedName>
        <fullName evidence="12">Delta(3,5)-Delta(2,4)-dienoyl-CoA isomerase, mitochondrial</fullName>
    </recommendedName>
</protein>
<comment type="pathway">
    <text evidence="2">Lipid metabolism; fatty acid beta-oxidation.</text>
</comment>
<evidence type="ECO:0000256" key="2">
    <source>
        <dbReference type="ARBA" id="ARBA00005005"/>
    </source>
</evidence>
<dbReference type="KEGG" id="aqu:100638551"/>
<dbReference type="InterPro" id="IPR001753">
    <property type="entry name" value="Enoyl-CoA_hydra/iso"/>
</dbReference>
<reference evidence="14" key="1">
    <citation type="journal article" date="2010" name="Nature">
        <title>The Amphimedon queenslandica genome and the evolution of animal complexity.</title>
        <authorList>
            <person name="Srivastava M."/>
            <person name="Simakov O."/>
            <person name="Chapman J."/>
            <person name="Fahey B."/>
            <person name="Gauthier M.E."/>
            <person name="Mitros T."/>
            <person name="Richards G.S."/>
            <person name="Conaco C."/>
            <person name="Dacre M."/>
            <person name="Hellsten U."/>
            <person name="Larroux C."/>
            <person name="Putnam N.H."/>
            <person name="Stanke M."/>
            <person name="Adamska M."/>
            <person name="Darling A."/>
            <person name="Degnan S.M."/>
            <person name="Oakley T.H."/>
            <person name="Plachetzki D.C."/>
            <person name="Zhai Y."/>
            <person name="Adamski M."/>
            <person name="Calcino A."/>
            <person name="Cummins S.F."/>
            <person name="Goodstein D.M."/>
            <person name="Harris C."/>
            <person name="Jackson D.J."/>
            <person name="Leys S.P."/>
            <person name="Shu S."/>
            <person name="Woodcroft B.J."/>
            <person name="Vervoort M."/>
            <person name="Kosik K.S."/>
            <person name="Manning G."/>
            <person name="Degnan B.M."/>
            <person name="Rokhsar D.S."/>
        </authorList>
    </citation>
    <scope>NUCLEOTIDE SEQUENCE [LARGE SCALE GENOMIC DNA]</scope>
</reference>
<evidence type="ECO:0000256" key="11">
    <source>
        <dbReference type="ARBA" id="ARBA00055786"/>
    </source>
</evidence>
<keyword evidence="5" id="KW-0007">Acetylation</keyword>
<dbReference type="GeneID" id="100638551"/>
<evidence type="ECO:0000313" key="14">
    <source>
        <dbReference type="Proteomes" id="UP000007879"/>
    </source>
</evidence>
<evidence type="ECO:0000256" key="5">
    <source>
        <dbReference type="ARBA" id="ARBA00022990"/>
    </source>
</evidence>
<dbReference type="GO" id="GO:0005777">
    <property type="term" value="C:peroxisome"/>
    <property type="evidence" value="ECO:0007669"/>
    <property type="project" value="UniProtKB-SubCell"/>
</dbReference>
<comment type="similarity">
    <text evidence="3">Belongs to the enoyl-CoA hydratase/isomerase family.</text>
</comment>
<dbReference type="InterPro" id="IPR029045">
    <property type="entry name" value="ClpP/crotonase-like_dom_sf"/>
</dbReference>
<comment type="catalytic activity">
    <reaction evidence="9">
        <text>(3E,5Z)-octadienoyl-CoA = (2E,4E)-octadienoyl-CoA</text>
        <dbReference type="Rhea" id="RHEA:45244"/>
        <dbReference type="ChEBI" id="CHEBI:62243"/>
        <dbReference type="ChEBI" id="CHEBI:85108"/>
    </reaction>
</comment>
<dbReference type="RefSeq" id="XP_003385723.3">
    <property type="nucleotide sequence ID" value="XM_003385675.3"/>
</dbReference>
<dbReference type="GO" id="GO:0006631">
    <property type="term" value="P:fatty acid metabolic process"/>
    <property type="evidence" value="ECO:0007669"/>
    <property type="project" value="UniProtKB-KW"/>
</dbReference>
<accession>A0AAN0ICZ8</accession>
<evidence type="ECO:0000256" key="9">
    <source>
        <dbReference type="ARBA" id="ARBA00051408"/>
    </source>
</evidence>
<dbReference type="CDD" id="cd06558">
    <property type="entry name" value="crotonase-like"/>
    <property type="match status" value="1"/>
</dbReference>
<dbReference type="Pfam" id="PF00378">
    <property type="entry name" value="ECH_1"/>
    <property type="match status" value="1"/>
</dbReference>
<dbReference type="PANTHER" id="PTHR43149:SF1">
    <property type="entry name" value="DELTA(3,5)-DELTA(2,4)-DIENOYL-COA ISOMERASE, MITOCHONDRIAL"/>
    <property type="match status" value="1"/>
</dbReference>
<dbReference type="SUPFAM" id="SSF52096">
    <property type="entry name" value="ClpP/crotonase"/>
    <property type="match status" value="1"/>
</dbReference>
<name>A0AAN0ICZ8_AMPQE</name>
<evidence type="ECO:0000313" key="13">
    <source>
        <dbReference type="EnsemblMetazoa" id="XP_003385723.3"/>
    </source>
</evidence>
<dbReference type="InterPro" id="IPR014748">
    <property type="entry name" value="Enoyl-CoA_hydra_C"/>
</dbReference>
<dbReference type="FunFam" id="3.90.226.10:FF:000024">
    <property type="entry name" value="Delta3,5-delta2,4-dienoyl-CoA isomerase"/>
    <property type="match status" value="1"/>
</dbReference>
<proteinExistence type="inferred from homology"/>
<evidence type="ECO:0000256" key="12">
    <source>
        <dbReference type="ARBA" id="ARBA00071021"/>
    </source>
</evidence>
<keyword evidence="8" id="KW-0413">Isomerase</keyword>
<keyword evidence="14" id="KW-1185">Reference proteome</keyword>
<evidence type="ECO:0000256" key="4">
    <source>
        <dbReference type="ARBA" id="ARBA00022832"/>
    </source>
</evidence>
<dbReference type="Gene3D" id="3.90.226.10">
    <property type="entry name" value="2-enoyl-CoA Hydratase, Chain A, domain 1"/>
    <property type="match status" value="1"/>
</dbReference>
<evidence type="ECO:0000256" key="8">
    <source>
        <dbReference type="ARBA" id="ARBA00023235"/>
    </source>
</evidence>
<evidence type="ECO:0000256" key="6">
    <source>
        <dbReference type="ARBA" id="ARBA00023098"/>
    </source>
</evidence>
<dbReference type="GO" id="GO:0005739">
    <property type="term" value="C:mitochondrion"/>
    <property type="evidence" value="ECO:0007669"/>
    <property type="project" value="TreeGrafter"/>
</dbReference>
<comment type="subcellular location">
    <subcellularLocation>
        <location evidence="1">Peroxisome</location>
    </subcellularLocation>
</comment>
<dbReference type="GO" id="GO:0051750">
    <property type="term" value="F:delta(3,5)-delta(2,4)-dienoyl-CoA isomerase activity"/>
    <property type="evidence" value="ECO:0007669"/>
    <property type="project" value="TreeGrafter"/>
</dbReference>